<dbReference type="PANTHER" id="PTHR10742:SF342">
    <property type="entry name" value="AMINE OXIDASE"/>
    <property type="match status" value="1"/>
</dbReference>
<comment type="similarity">
    <text evidence="2">Belongs to the tryptophan 2-monooxygenase family.</text>
</comment>
<reference evidence="11 12" key="2">
    <citation type="submission" date="2019-06" db="EMBL/GenBank/DDBJ databases">
        <title>Co-occurence of chitin degradation, pigmentation and bioactivity in marine Pseudoalteromonas.</title>
        <authorList>
            <person name="Sonnenschein E.C."/>
            <person name="Bech P.K."/>
        </authorList>
    </citation>
    <scope>NUCLEOTIDE SEQUENCE [LARGE SCALE GENOMIC DNA]</scope>
    <source>
        <strain evidence="12">S2231</strain>
        <strain evidence="11">S2233</strain>
    </source>
</reference>
<comment type="pathway">
    <text evidence="1">Plant hormone metabolism; auxin biosynthesis.</text>
</comment>
<evidence type="ECO:0000256" key="1">
    <source>
        <dbReference type="ARBA" id="ARBA00004814"/>
    </source>
</evidence>
<dbReference type="Gene3D" id="1.20.1440.240">
    <property type="match status" value="1"/>
</dbReference>
<evidence type="ECO:0000259" key="8">
    <source>
        <dbReference type="Pfam" id="PF01593"/>
    </source>
</evidence>
<comment type="catalytic activity">
    <reaction evidence="6">
        <text>L-tryptophan + O2 = indole-3-acetamide + CO2 + H2O</text>
        <dbReference type="Rhea" id="RHEA:16165"/>
        <dbReference type="ChEBI" id="CHEBI:15377"/>
        <dbReference type="ChEBI" id="CHEBI:15379"/>
        <dbReference type="ChEBI" id="CHEBI:16031"/>
        <dbReference type="ChEBI" id="CHEBI:16526"/>
        <dbReference type="ChEBI" id="CHEBI:57912"/>
        <dbReference type="EC" id="1.13.12.3"/>
    </reaction>
</comment>
<name>A0A5S3XPU6_9GAMM</name>
<evidence type="ECO:0000256" key="5">
    <source>
        <dbReference type="ARBA" id="ARBA00023070"/>
    </source>
</evidence>
<evidence type="ECO:0000256" key="2">
    <source>
        <dbReference type="ARBA" id="ARBA00005833"/>
    </source>
</evidence>
<dbReference type="OrthoDB" id="337830at2"/>
<dbReference type="Proteomes" id="UP000305730">
    <property type="component" value="Unassembled WGS sequence"/>
</dbReference>
<evidence type="ECO:0000313" key="12">
    <source>
        <dbReference type="Proteomes" id="UP000307706"/>
    </source>
</evidence>
<dbReference type="InterPro" id="IPR050281">
    <property type="entry name" value="Flavin_monoamine_oxidase"/>
</dbReference>
<dbReference type="Proteomes" id="UP000307706">
    <property type="component" value="Unassembled WGS sequence"/>
</dbReference>
<gene>
    <name evidence="10" type="ORF">CWB96_09600</name>
    <name evidence="9" type="ORF">CWB97_21325</name>
</gene>
<dbReference type="PANTHER" id="PTHR10742">
    <property type="entry name" value="FLAVIN MONOAMINE OXIDASE"/>
    <property type="match status" value="1"/>
</dbReference>
<evidence type="ECO:0000313" key="10">
    <source>
        <dbReference type="EMBL" id="TMP59364.1"/>
    </source>
</evidence>
<evidence type="ECO:0000256" key="7">
    <source>
        <dbReference type="SAM" id="SignalP"/>
    </source>
</evidence>
<dbReference type="GO" id="GO:0009851">
    <property type="term" value="P:auxin biosynthetic process"/>
    <property type="evidence" value="ECO:0007669"/>
    <property type="project" value="UniProtKB-KW"/>
</dbReference>
<keyword evidence="5" id="KW-0073">Auxin biosynthesis</keyword>
<dbReference type="RefSeq" id="WP_138598574.1">
    <property type="nucleotide sequence ID" value="NZ_PNCK01000107.1"/>
</dbReference>
<feature type="chain" id="PRO_5024389570" description="Tryptophan 2-monooxygenase" evidence="7">
    <location>
        <begin position="28"/>
        <end position="511"/>
    </location>
</feature>
<protein>
    <recommendedName>
        <fullName evidence="4">Tryptophan 2-monooxygenase</fullName>
        <ecNumber evidence="3">1.13.12.3</ecNumber>
    </recommendedName>
</protein>
<dbReference type="PROSITE" id="PS51318">
    <property type="entry name" value="TAT"/>
    <property type="match status" value="1"/>
</dbReference>
<reference evidence="10" key="3">
    <citation type="submission" date="2019-09" db="EMBL/GenBank/DDBJ databases">
        <title>Co-occurence of chitin degradation, pigmentation and bioactivity in marine Pseudoalteromonas.</title>
        <authorList>
            <person name="Sonnenschein E.C."/>
            <person name="Bech P.K."/>
        </authorList>
    </citation>
    <scope>NUCLEOTIDE SEQUENCE</scope>
    <source>
        <strain evidence="10">S2231</strain>
        <strain evidence="9">S2233</strain>
    </source>
</reference>
<dbReference type="InterPro" id="IPR006311">
    <property type="entry name" value="TAT_signal"/>
</dbReference>
<dbReference type="SUPFAM" id="SSF54373">
    <property type="entry name" value="FAD-linked reductases, C-terminal domain"/>
    <property type="match status" value="1"/>
</dbReference>
<dbReference type="EC" id="1.13.12.3" evidence="3"/>
<sequence length="511" mass="57319">MNKNRRQFIKQVTTATLASAFSTQALADDTLDPFNLQEWRDNQINSPDKHHDILILGAGISGLCVAYELSKLGVNFQMLEARSKPGGRNETLRHGSEIEEFDRTSYCEFNRDKHLYFNVGPARISHHHERVLRYCKELSITLEPLINDNRNTFFSIDGAFNNTPIKAKELYTSQRGLIASTLAQAIEQNLVSHLLPAQHNDHMLKMLTSFGDLDSNYQFSGSIRAGAEANSGVFTPPQAQPSKDFTQVLPHLDKWARRIHFEQSKDQQAAMLQPVGGMDRIVKGFIRNIPKKIRYNSEVLSIKRVKSGSEVTFRNKQGVIKKMTAAQIVVTLPLTVLQDIDHDFSAPIAQEIQNANYTSAGKIAFQSERFWETHEHIYGGISWLGSDNTQLWYPSSGFGRESGVIVGGYIFDGPAGERFANLSNQERVDSALTQMQHVHPEAAEYTYNACSRSWKNTPFSKGGWSSNPPIVEFSHQDGPYIFAGDHTTYLSGWQEGAIASAHRALELLSLD</sequence>
<dbReference type="InterPro" id="IPR036188">
    <property type="entry name" value="FAD/NAD-bd_sf"/>
</dbReference>
<evidence type="ECO:0000313" key="9">
    <source>
        <dbReference type="EMBL" id="TMP38836.1"/>
    </source>
</evidence>
<dbReference type="SUPFAM" id="SSF51905">
    <property type="entry name" value="FAD/NAD(P)-binding domain"/>
    <property type="match status" value="1"/>
</dbReference>
<reference evidence="10 12" key="1">
    <citation type="submission" date="2017-12" db="EMBL/GenBank/DDBJ databases">
        <authorList>
            <person name="Paulsen S."/>
            <person name="Gram L.K."/>
        </authorList>
    </citation>
    <scope>NUCLEOTIDE SEQUENCE [LARGE SCALE GENOMIC DNA]</scope>
    <source>
        <strain evidence="10 12">S2231</strain>
        <strain evidence="9">S2233</strain>
    </source>
</reference>
<dbReference type="AlphaFoldDB" id="A0A5S3XPU6"/>
<proteinExistence type="inferred from homology"/>
<accession>A0A5S3XPU6</accession>
<dbReference type="Gene3D" id="3.90.660.10">
    <property type="match status" value="1"/>
</dbReference>
<evidence type="ECO:0000256" key="6">
    <source>
        <dbReference type="ARBA" id="ARBA00047321"/>
    </source>
</evidence>
<organism evidence="10 12">
    <name type="scientific">Pseudoalteromonas citrea</name>
    <dbReference type="NCBI Taxonomy" id="43655"/>
    <lineage>
        <taxon>Bacteria</taxon>
        <taxon>Pseudomonadati</taxon>
        <taxon>Pseudomonadota</taxon>
        <taxon>Gammaproteobacteria</taxon>
        <taxon>Alteromonadales</taxon>
        <taxon>Pseudoalteromonadaceae</taxon>
        <taxon>Pseudoalteromonas</taxon>
    </lineage>
</organism>
<evidence type="ECO:0000256" key="3">
    <source>
        <dbReference type="ARBA" id="ARBA00012535"/>
    </source>
</evidence>
<evidence type="ECO:0000313" key="11">
    <source>
        <dbReference type="Proteomes" id="UP000305730"/>
    </source>
</evidence>
<evidence type="ECO:0000256" key="4">
    <source>
        <dbReference type="ARBA" id="ARBA00017871"/>
    </source>
</evidence>
<feature type="domain" description="Amine oxidase" evidence="8">
    <location>
        <begin position="60"/>
        <end position="504"/>
    </location>
</feature>
<keyword evidence="11" id="KW-1185">Reference proteome</keyword>
<feature type="signal peptide" evidence="7">
    <location>
        <begin position="1"/>
        <end position="27"/>
    </location>
</feature>
<dbReference type="GO" id="GO:0050361">
    <property type="term" value="F:tryptophan 2-monooxygenase activity"/>
    <property type="evidence" value="ECO:0007669"/>
    <property type="project" value="UniProtKB-EC"/>
</dbReference>
<dbReference type="Gene3D" id="3.50.50.60">
    <property type="entry name" value="FAD/NAD(P)-binding domain"/>
    <property type="match status" value="1"/>
</dbReference>
<dbReference type="GO" id="GO:0009063">
    <property type="term" value="P:amino acid catabolic process"/>
    <property type="evidence" value="ECO:0007669"/>
    <property type="project" value="TreeGrafter"/>
</dbReference>
<dbReference type="Pfam" id="PF01593">
    <property type="entry name" value="Amino_oxidase"/>
    <property type="match status" value="1"/>
</dbReference>
<dbReference type="InterPro" id="IPR002937">
    <property type="entry name" value="Amino_oxidase"/>
</dbReference>
<dbReference type="EMBL" id="PNCK01000107">
    <property type="protein sequence ID" value="TMP38836.1"/>
    <property type="molecule type" value="Genomic_DNA"/>
</dbReference>
<keyword evidence="7" id="KW-0732">Signal</keyword>
<dbReference type="EMBL" id="PNCL01000047">
    <property type="protein sequence ID" value="TMP59364.1"/>
    <property type="molecule type" value="Genomic_DNA"/>
</dbReference>
<dbReference type="GO" id="GO:0001716">
    <property type="term" value="F:L-amino-acid oxidase activity"/>
    <property type="evidence" value="ECO:0007669"/>
    <property type="project" value="TreeGrafter"/>
</dbReference>
<comment type="caution">
    <text evidence="10">The sequence shown here is derived from an EMBL/GenBank/DDBJ whole genome shotgun (WGS) entry which is preliminary data.</text>
</comment>